<evidence type="ECO:0000259" key="5">
    <source>
        <dbReference type="PROSITE" id="PS50931"/>
    </source>
</evidence>
<dbReference type="PROSITE" id="PS50931">
    <property type="entry name" value="HTH_LYSR"/>
    <property type="match status" value="1"/>
</dbReference>
<evidence type="ECO:0000256" key="1">
    <source>
        <dbReference type="ARBA" id="ARBA00009437"/>
    </source>
</evidence>
<feature type="domain" description="HTH lysR-type" evidence="5">
    <location>
        <begin position="25"/>
        <end position="69"/>
    </location>
</feature>
<dbReference type="InterPro" id="IPR036390">
    <property type="entry name" value="WH_DNA-bd_sf"/>
</dbReference>
<protein>
    <submittedName>
        <fullName evidence="6">LysR family transcriptional regulator</fullName>
    </submittedName>
</protein>
<dbReference type="RefSeq" id="WP_130599049.1">
    <property type="nucleotide sequence ID" value="NZ_CP036200.1"/>
</dbReference>
<dbReference type="GO" id="GO:0003700">
    <property type="term" value="F:DNA-binding transcription factor activity"/>
    <property type="evidence" value="ECO:0007669"/>
    <property type="project" value="InterPro"/>
</dbReference>
<proteinExistence type="inferred from homology"/>
<evidence type="ECO:0000256" key="3">
    <source>
        <dbReference type="ARBA" id="ARBA00023125"/>
    </source>
</evidence>
<dbReference type="InterPro" id="IPR050389">
    <property type="entry name" value="LysR-type_TF"/>
</dbReference>
<dbReference type="Pfam" id="PF03466">
    <property type="entry name" value="LysR_substrate"/>
    <property type="match status" value="1"/>
</dbReference>
<gene>
    <name evidence="6" type="ORF">EXU30_08250</name>
</gene>
<dbReference type="AlphaFoldDB" id="A0A411PH42"/>
<comment type="similarity">
    <text evidence="1">Belongs to the LysR transcriptional regulatory family.</text>
</comment>
<reference evidence="6 7" key="1">
    <citation type="submission" date="2019-02" db="EMBL/GenBank/DDBJ databases">
        <title>Shewanella sp. D4-2 isolated from Dokdo Island.</title>
        <authorList>
            <person name="Baek K."/>
        </authorList>
    </citation>
    <scope>NUCLEOTIDE SEQUENCE [LARGE SCALE GENOMIC DNA]</scope>
    <source>
        <strain evidence="6 7">D4-2</strain>
    </source>
</reference>
<dbReference type="GO" id="GO:0003677">
    <property type="term" value="F:DNA binding"/>
    <property type="evidence" value="ECO:0007669"/>
    <property type="project" value="UniProtKB-KW"/>
</dbReference>
<name>A0A411PH42_9GAMM</name>
<dbReference type="Gene3D" id="1.10.10.10">
    <property type="entry name" value="Winged helix-like DNA-binding domain superfamily/Winged helix DNA-binding domain"/>
    <property type="match status" value="1"/>
</dbReference>
<dbReference type="Proteomes" id="UP000291106">
    <property type="component" value="Chromosome"/>
</dbReference>
<keyword evidence="2" id="KW-0805">Transcription regulation</keyword>
<dbReference type="InterPro" id="IPR000847">
    <property type="entry name" value="LysR_HTH_N"/>
</dbReference>
<accession>A0A411PH42</accession>
<dbReference type="OrthoDB" id="8557381at2"/>
<keyword evidence="7" id="KW-1185">Reference proteome</keyword>
<dbReference type="SUPFAM" id="SSF46785">
    <property type="entry name" value="Winged helix' DNA-binding domain"/>
    <property type="match status" value="1"/>
</dbReference>
<dbReference type="EMBL" id="CP036200">
    <property type="protein sequence ID" value="QBF82680.1"/>
    <property type="molecule type" value="Genomic_DNA"/>
</dbReference>
<dbReference type="InterPro" id="IPR005119">
    <property type="entry name" value="LysR_subst-bd"/>
</dbReference>
<dbReference type="Gene3D" id="3.40.190.290">
    <property type="match status" value="1"/>
</dbReference>
<dbReference type="Pfam" id="PF00126">
    <property type="entry name" value="HTH_1"/>
    <property type="match status" value="1"/>
</dbReference>
<evidence type="ECO:0000256" key="2">
    <source>
        <dbReference type="ARBA" id="ARBA00023015"/>
    </source>
</evidence>
<keyword evidence="3" id="KW-0238">DNA-binding</keyword>
<dbReference type="PANTHER" id="PTHR30118:SF11">
    <property type="entry name" value="HTH-TYPE TRANSCRIPTIONAL REGULATOR YIDZ"/>
    <property type="match status" value="1"/>
</dbReference>
<organism evidence="6 7">
    <name type="scientific">Shewanella maritima</name>
    <dbReference type="NCBI Taxonomy" id="2520507"/>
    <lineage>
        <taxon>Bacteria</taxon>
        <taxon>Pseudomonadati</taxon>
        <taxon>Pseudomonadota</taxon>
        <taxon>Gammaproteobacteria</taxon>
        <taxon>Alteromonadales</taxon>
        <taxon>Shewanellaceae</taxon>
        <taxon>Shewanella</taxon>
    </lineage>
</organism>
<dbReference type="SUPFAM" id="SSF53850">
    <property type="entry name" value="Periplasmic binding protein-like II"/>
    <property type="match status" value="1"/>
</dbReference>
<dbReference type="KEGG" id="smai:EXU30_08250"/>
<evidence type="ECO:0000313" key="6">
    <source>
        <dbReference type="EMBL" id="QBF82680.1"/>
    </source>
</evidence>
<keyword evidence="4" id="KW-0804">Transcription</keyword>
<dbReference type="CDD" id="cd05466">
    <property type="entry name" value="PBP2_LTTR_substrate"/>
    <property type="match status" value="1"/>
</dbReference>
<dbReference type="InterPro" id="IPR036388">
    <property type="entry name" value="WH-like_DNA-bd_sf"/>
</dbReference>
<evidence type="ECO:0000313" key="7">
    <source>
        <dbReference type="Proteomes" id="UP000291106"/>
    </source>
</evidence>
<sequence>MTQTNLNKIKDLDVFELFVFKYIFEHKHANNVAKLLNVSAPKVSRSLSNLRNTFDDELFYRRQAELKPTPVANGLYDSICEFCRIVEKLETPVTPAQATQEEQVLHIAVPQILFTGIARSLKHAQDQGRITKVRLHSWHENTADDIYNGKLDFGVGFENALSKELTIAPLGHLQALCVVGAEDHPIWSQHENVRLEHLTEYPFIYIAEAGFNDKIDPFELYCRNHGLTPAKIESVSRREEWYSHMLNMGSLSFLTPVEADFYKDVPSIHTERLLDKDYFSLHGRQHGPMLHFIETQKQYRHYNSKQREAIADVIRHAIITKPH</sequence>
<evidence type="ECO:0000256" key="4">
    <source>
        <dbReference type="ARBA" id="ARBA00023163"/>
    </source>
</evidence>
<dbReference type="PANTHER" id="PTHR30118">
    <property type="entry name" value="HTH-TYPE TRANSCRIPTIONAL REGULATOR LEUO-RELATED"/>
    <property type="match status" value="1"/>
</dbReference>